<keyword evidence="2" id="KW-1185">Reference proteome</keyword>
<comment type="caution">
    <text evidence="1">The sequence shown here is derived from an EMBL/GenBank/DDBJ whole genome shotgun (WGS) entry which is preliminary data.</text>
</comment>
<organism evidence="1 2">
    <name type="scientific">Scyliorhinus torazame</name>
    <name type="common">Cloudy catshark</name>
    <name type="synonym">Catulus torazame</name>
    <dbReference type="NCBI Taxonomy" id="75743"/>
    <lineage>
        <taxon>Eukaryota</taxon>
        <taxon>Metazoa</taxon>
        <taxon>Chordata</taxon>
        <taxon>Craniata</taxon>
        <taxon>Vertebrata</taxon>
        <taxon>Chondrichthyes</taxon>
        <taxon>Elasmobranchii</taxon>
        <taxon>Galeomorphii</taxon>
        <taxon>Galeoidea</taxon>
        <taxon>Carcharhiniformes</taxon>
        <taxon>Scyliorhinidae</taxon>
        <taxon>Scyliorhinus</taxon>
    </lineage>
</organism>
<proteinExistence type="predicted"/>
<dbReference type="STRING" id="75743.A0A401PHQ4"/>
<evidence type="ECO:0000313" key="1">
    <source>
        <dbReference type="EMBL" id="GCB72660.1"/>
    </source>
</evidence>
<dbReference type="OrthoDB" id="10063195at2759"/>
<dbReference type="EMBL" id="BFAA01000508">
    <property type="protein sequence ID" value="GCB72660.1"/>
    <property type="molecule type" value="Genomic_DNA"/>
</dbReference>
<dbReference type="Proteomes" id="UP000288216">
    <property type="component" value="Unassembled WGS sequence"/>
</dbReference>
<accession>A0A401PHQ4</accession>
<gene>
    <name evidence="1" type="ORF">scyTo_0002117</name>
</gene>
<sequence>MFPVIFNRDSQHGFVKGRSCLTNLIEFFEKVTKQVDEGKAVDVVHDEADAFVVMSVMLEGQYKQCLSHTKLVRN</sequence>
<protein>
    <recommendedName>
        <fullName evidence="3">Reverse transcriptase domain-containing protein</fullName>
    </recommendedName>
</protein>
<dbReference type="AlphaFoldDB" id="A0A401PHQ4"/>
<name>A0A401PHQ4_SCYTO</name>
<reference evidence="1 2" key="1">
    <citation type="journal article" date="2018" name="Nat. Ecol. Evol.">
        <title>Shark genomes provide insights into elasmobranch evolution and the origin of vertebrates.</title>
        <authorList>
            <person name="Hara Y"/>
            <person name="Yamaguchi K"/>
            <person name="Onimaru K"/>
            <person name="Kadota M"/>
            <person name="Koyanagi M"/>
            <person name="Keeley SD"/>
            <person name="Tatsumi K"/>
            <person name="Tanaka K"/>
            <person name="Motone F"/>
            <person name="Kageyama Y"/>
            <person name="Nozu R"/>
            <person name="Adachi N"/>
            <person name="Nishimura O"/>
            <person name="Nakagawa R"/>
            <person name="Tanegashima C"/>
            <person name="Kiyatake I"/>
            <person name="Matsumoto R"/>
            <person name="Murakumo K"/>
            <person name="Nishida K"/>
            <person name="Terakita A"/>
            <person name="Kuratani S"/>
            <person name="Sato K"/>
            <person name="Hyodo S Kuraku.S."/>
        </authorList>
    </citation>
    <scope>NUCLEOTIDE SEQUENCE [LARGE SCALE GENOMIC DNA]</scope>
</reference>
<evidence type="ECO:0000313" key="2">
    <source>
        <dbReference type="Proteomes" id="UP000288216"/>
    </source>
</evidence>
<evidence type="ECO:0008006" key="3">
    <source>
        <dbReference type="Google" id="ProtNLM"/>
    </source>
</evidence>